<dbReference type="SUPFAM" id="SSF48452">
    <property type="entry name" value="TPR-like"/>
    <property type="match status" value="1"/>
</dbReference>
<dbReference type="Proteomes" id="UP000305546">
    <property type="component" value="Unassembled WGS sequence"/>
</dbReference>
<name>A0A5C4LT87_9PSEU</name>
<dbReference type="EMBL" id="VDFW01000042">
    <property type="protein sequence ID" value="TNC20578.1"/>
    <property type="molecule type" value="Genomic_DNA"/>
</dbReference>
<keyword evidence="2" id="KW-1185">Reference proteome</keyword>
<evidence type="ECO:0000313" key="2">
    <source>
        <dbReference type="Proteomes" id="UP000305546"/>
    </source>
</evidence>
<proteinExistence type="predicted"/>
<protein>
    <submittedName>
        <fullName evidence="1">Tetratricopeptide repeat protein</fullName>
    </submittedName>
</protein>
<dbReference type="Pfam" id="PF07721">
    <property type="entry name" value="TPR_4"/>
    <property type="match status" value="1"/>
</dbReference>
<reference evidence="1 2" key="1">
    <citation type="submission" date="2019-06" db="EMBL/GenBank/DDBJ databases">
        <title>Amycolatopsis alkalitolerans sp. nov., isolated from Gastrodia elata Blume.</title>
        <authorList>
            <person name="Narsing Rao M.P."/>
            <person name="Li W.J."/>
        </authorList>
    </citation>
    <scope>NUCLEOTIDE SEQUENCE [LARGE SCALE GENOMIC DNA]</scope>
    <source>
        <strain evidence="1 2">SYSUP0005</strain>
    </source>
</reference>
<organism evidence="1 2">
    <name type="scientific">Amycolatopsis alkalitolerans</name>
    <dbReference type="NCBI Taxonomy" id="2547244"/>
    <lineage>
        <taxon>Bacteria</taxon>
        <taxon>Bacillati</taxon>
        <taxon>Actinomycetota</taxon>
        <taxon>Actinomycetes</taxon>
        <taxon>Pseudonocardiales</taxon>
        <taxon>Pseudonocardiaceae</taxon>
        <taxon>Amycolatopsis</taxon>
    </lineage>
</organism>
<dbReference type="InterPro" id="IPR011990">
    <property type="entry name" value="TPR-like_helical_dom_sf"/>
</dbReference>
<accession>A0A5C4LT87</accession>
<sequence>MLTDGRFAEAEKAYRALPADSTLRRGADQGPALVAALGIYKARFHSGDWAGAEAVLREFIAGYDPTSAPFRSGLLSARRELAHVRLHRGEYEEAVGELREIAAECRQRWGEVSLHCIIAHSVLGEALSVAGYSDEAVTVQRQVVGRIGGVPGISSKQSDFARVLLASRLIKAGRVDEAEQELVGVVPTLEATATEAALTLRSVLAELTTKQGRHQDAARQWAELLPAYAERHVGVA</sequence>
<gene>
    <name evidence="1" type="ORF">FG385_30630</name>
</gene>
<dbReference type="InterPro" id="IPR011717">
    <property type="entry name" value="TPR-4"/>
</dbReference>
<dbReference type="GO" id="GO:0042802">
    <property type="term" value="F:identical protein binding"/>
    <property type="evidence" value="ECO:0007669"/>
    <property type="project" value="InterPro"/>
</dbReference>
<evidence type="ECO:0000313" key="1">
    <source>
        <dbReference type="EMBL" id="TNC20578.1"/>
    </source>
</evidence>
<dbReference type="Gene3D" id="1.25.40.10">
    <property type="entry name" value="Tetratricopeptide repeat domain"/>
    <property type="match status" value="1"/>
</dbReference>
<dbReference type="AlphaFoldDB" id="A0A5C4LT87"/>
<comment type="caution">
    <text evidence="1">The sequence shown here is derived from an EMBL/GenBank/DDBJ whole genome shotgun (WGS) entry which is preliminary data.</text>
</comment>